<name>A0A1H7H7D0_RUMAL</name>
<dbReference type="RefSeq" id="WP_074830061.1">
    <property type="nucleotide sequence ID" value="NZ_FOAT01000002.1"/>
</dbReference>
<dbReference type="CDD" id="cd01285">
    <property type="entry name" value="nucleoside_deaminase"/>
    <property type="match status" value="1"/>
</dbReference>
<dbReference type="AlphaFoldDB" id="A0A1H7H7D0"/>
<dbReference type="InterPro" id="IPR016193">
    <property type="entry name" value="Cytidine_deaminase-like"/>
</dbReference>
<dbReference type="Gene3D" id="3.40.140.10">
    <property type="entry name" value="Cytidine Deaminase, domain 2"/>
    <property type="match status" value="1"/>
</dbReference>
<dbReference type="GO" id="GO:0016787">
    <property type="term" value="F:hydrolase activity"/>
    <property type="evidence" value="ECO:0007669"/>
    <property type="project" value="InterPro"/>
</dbReference>
<evidence type="ECO:0000313" key="5">
    <source>
        <dbReference type="Proteomes" id="UP000186015"/>
    </source>
</evidence>
<sequence length="214" mass="24379">MRFSELPKHWQRIFELEWISLCEGSKAIAAVITDDEENIISEGRNMTGEHNIPNPAAAHAETEAIRALDTEKYPNKWGYTLHAGLEPCVMCMGTLVMGGIRRVEIAARDDFGGAMKLIDMFEFSKNKGIQVTWLDDERGDMQRAFQTLRELYVGTDEEKLGRMMKDFSVYNKSGVDAAVRLWESGILTDPRKFSAEEIFDRLADIMKGKEYDNN</sequence>
<dbReference type="Pfam" id="PF00383">
    <property type="entry name" value="dCMP_cyt_deam_1"/>
    <property type="match status" value="1"/>
</dbReference>
<evidence type="ECO:0000256" key="1">
    <source>
        <dbReference type="ARBA" id="ARBA00022723"/>
    </source>
</evidence>
<keyword evidence="1" id="KW-0479">Metal-binding</keyword>
<dbReference type="InterPro" id="IPR002125">
    <property type="entry name" value="CMP_dCMP_dom"/>
</dbReference>
<evidence type="ECO:0000256" key="2">
    <source>
        <dbReference type="ARBA" id="ARBA00022833"/>
    </source>
</evidence>
<dbReference type="EMBL" id="FOAT01000002">
    <property type="protein sequence ID" value="SEK46201.1"/>
    <property type="molecule type" value="Genomic_DNA"/>
</dbReference>
<organism evidence="4 5">
    <name type="scientific">Ruminococcus albus</name>
    <dbReference type="NCBI Taxonomy" id="1264"/>
    <lineage>
        <taxon>Bacteria</taxon>
        <taxon>Bacillati</taxon>
        <taxon>Bacillota</taxon>
        <taxon>Clostridia</taxon>
        <taxon>Eubacteriales</taxon>
        <taxon>Oscillospiraceae</taxon>
        <taxon>Ruminococcus</taxon>
    </lineage>
</organism>
<evidence type="ECO:0000259" key="3">
    <source>
        <dbReference type="PROSITE" id="PS51747"/>
    </source>
</evidence>
<dbReference type="PANTHER" id="PTHR11079:SF162">
    <property type="entry name" value="RIBOFLAVIN BIOSYNTHESIS PROTEIN PYRD, CHLOROPLASTIC"/>
    <property type="match status" value="1"/>
</dbReference>
<dbReference type="GO" id="GO:0008270">
    <property type="term" value="F:zinc ion binding"/>
    <property type="evidence" value="ECO:0007669"/>
    <property type="project" value="InterPro"/>
</dbReference>
<feature type="domain" description="CMP/dCMP-type deaminase" evidence="3">
    <location>
        <begin position="4"/>
        <end position="116"/>
    </location>
</feature>
<proteinExistence type="predicted"/>
<dbReference type="SUPFAM" id="SSF53927">
    <property type="entry name" value="Cytidine deaminase-like"/>
    <property type="match status" value="1"/>
</dbReference>
<dbReference type="PROSITE" id="PS51747">
    <property type="entry name" value="CYT_DCMP_DEAMINASES_2"/>
    <property type="match status" value="1"/>
</dbReference>
<keyword evidence="2" id="KW-0862">Zinc</keyword>
<reference evidence="4 5" key="1">
    <citation type="submission" date="2016-10" db="EMBL/GenBank/DDBJ databases">
        <authorList>
            <person name="de Groot N.N."/>
        </authorList>
    </citation>
    <scope>NUCLEOTIDE SEQUENCE [LARGE SCALE GENOMIC DNA]</scope>
    <source>
        <strain evidence="4 5">KH2T6</strain>
    </source>
</reference>
<dbReference type="InterPro" id="IPR016192">
    <property type="entry name" value="APOBEC/CMP_deaminase_Zn-bd"/>
</dbReference>
<protein>
    <submittedName>
        <fullName evidence="4">MafB19-like deaminase</fullName>
    </submittedName>
</protein>
<dbReference type="OrthoDB" id="9802676at2"/>
<dbReference type="PANTHER" id="PTHR11079">
    <property type="entry name" value="CYTOSINE DEAMINASE FAMILY MEMBER"/>
    <property type="match status" value="1"/>
</dbReference>
<evidence type="ECO:0000313" key="4">
    <source>
        <dbReference type="EMBL" id="SEK46201.1"/>
    </source>
</evidence>
<accession>A0A1H7H7D0</accession>
<dbReference type="Proteomes" id="UP000186015">
    <property type="component" value="Unassembled WGS sequence"/>
</dbReference>
<dbReference type="PROSITE" id="PS00903">
    <property type="entry name" value="CYT_DCMP_DEAMINASES_1"/>
    <property type="match status" value="1"/>
</dbReference>
<gene>
    <name evidence="4" type="ORF">SAMN05216469_102413</name>
</gene>